<evidence type="ECO:0000256" key="22">
    <source>
        <dbReference type="ARBA" id="ARBA00024167"/>
    </source>
</evidence>
<evidence type="ECO:0000256" key="13">
    <source>
        <dbReference type="ARBA" id="ARBA00022787"/>
    </source>
</evidence>
<evidence type="ECO:0000256" key="1">
    <source>
        <dbReference type="ARBA" id="ARBA00004314"/>
    </source>
</evidence>
<comment type="subcellular location">
    <subcellularLocation>
        <location evidence="3">Cell membrane</location>
        <topology evidence="3">Multi-pass membrane protein</topology>
    </subcellularLocation>
    <subcellularLocation>
        <location evidence="1">Membrane raft</location>
        <topology evidence="1">Multi-pass membrane protein</topology>
    </subcellularLocation>
    <subcellularLocation>
        <location evidence="2">Mitochondrion outer membrane</location>
        <topology evidence="2">Multi-pass membrane protein</topology>
    </subcellularLocation>
</comment>
<keyword evidence="15" id="KW-0832">Ubl conjugation</keyword>
<evidence type="ECO:0000256" key="33">
    <source>
        <dbReference type="ARBA" id="ARBA00044897"/>
    </source>
</evidence>
<evidence type="ECO:0000256" key="24">
    <source>
        <dbReference type="ARBA" id="ARBA00024631"/>
    </source>
</evidence>
<evidence type="ECO:0000256" key="36">
    <source>
        <dbReference type="ARBA" id="ARBA00045025"/>
    </source>
</evidence>
<evidence type="ECO:0000256" key="16">
    <source>
        <dbReference type="ARBA" id="ARBA00022990"/>
    </source>
</evidence>
<keyword evidence="11" id="KW-0053">Apoptosis</keyword>
<evidence type="ECO:0000256" key="32">
    <source>
        <dbReference type="ARBA" id="ARBA00044892"/>
    </source>
</evidence>
<dbReference type="GO" id="GO:0006915">
    <property type="term" value="P:apoptotic process"/>
    <property type="evidence" value="ECO:0007669"/>
    <property type="project" value="UniProtKB-KW"/>
</dbReference>
<keyword evidence="7" id="KW-1003">Cell membrane</keyword>
<comment type="function">
    <text evidence="34">Catalyzes the scrambling of phospholipids across the outer mitochondrial membrane; the mechanism is unrelated to channel activity and is capable of translocating both anionic and zwitterionic phospholipids.</text>
</comment>
<evidence type="ECO:0000256" key="18">
    <source>
        <dbReference type="ARBA" id="ARBA00023065"/>
    </source>
</evidence>
<dbReference type="GO" id="GO:0008308">
    <property type="term" value="F:voltage-gated monoatomic anion channel activity"/>
    <property type="evidence" value="ECO:0007669"/>
    <property type="project" value="InterPro"/>
</dbReference>
<keyword evidence="21" id="KW-0472">Membrane</keyword>
<dbReference type="Pfam" id="PF01459">
    <property type="entry name" value="Porin_3"/>
    <property type="match status" value="1"/>
</dbReference>
<evidence type="ECO:0000256" key="9">
    <source>
        <dbReference type="ARBA" id="ARBA00022553"/>
    </source>
</evidence>
<evidence type="ECO:0000313" key="38">
    <source>
        <dbReference type="Ensembl" id="ENSCANP00000018496.1"/>
    </source>
</evidence>
<keyword evidence="13" id="KW-1000">Mitochondrion outer membrane</keyword>
<evidence type="ECO:0000256" key="19">
    <source>
        <dbReference type="ARBA" id="ARBA00023114"/>
    </source>
</evidence>
<comment type="catalytic activity">
    <reaction evidence="29">
        <text>Ca(2+)(in) = Ca(2+)(out)</text>
        <dbReference type="Rhea" id="RHEA:29671"/>
        <dbReference type="ChEBI" id="CHEBI:29108"/>
    </reaction>
</comment>
<evidence type="ECO:0000256" key="31">
    <source>
        <dbReference type="ARBA" id="ARBA00036778"/>
    </source>
</evidence>
<dbReference type="GO" id="GO:0045121">
    <property type="term" value="C:membrane raft"/>
    <property type="evidence" value="ECO:0007669"/>
    <property type="project" value="UniProtKB-SubCell"/>
</dbReference>
<comment type="catalytic activity">
    <reaction evidence="24">
        <text>a 1,2-diacyl-sn-glycero-3-phosphocholine(in) = a 1,2-diacyl-sn-glycero-3-phosphocholine(out)</text>
        <dbReference type="Rhea" id="RHEA:38571"/>
        <dbReference type="ChEBI" id="CHEBI:57643"/>
    </reaction>
</comment>
<organism evidence="38 39">
    <name type="scientific">Colobus angolensis palliatus</name>
    <name type="common">Peters' Angolan colobus</name>
    <dbReference type="NCBI Taxonomy" id="336983"/>
    <lineage>
        <taxon>Eukaryota</taxon>
        <taxon>Metazoa</taxon>
        <taxon>Chordata</taxon>
        <taxon>Craniata</taxon>
        <taxon>Vertebrata</taxon>
        <taxon>Euteleostomi</taxon>
        <taxon>Mammalia</taxon>
        <taxon>Eutheria</taxon>
        <taxon>Euarchontoglires</taxon>
        <taxon>Primates</taxon>
        <taxon>Haplorrhini</taxon>
        <taxon>Catarrhini</taxon>
        <taxon>Cercopithecidae</taxon>
        <taxon>Colobinae</taxon>
        <taxon>Colobus</taxon>
    </lineage>
</organism>
<dbReference type="GO" id="GO:0015288">
    <property type="term" value="F:porin activity"/>
    <property type="evidence" value="ECO:0007669"/>
    <property type="project" value="UniProtKB-KW"/>
</dbReference>
<evidence type="ECO:0000256" key="26">
    <source>
        <dbReference type="ARBA" id="ARBA00034430"/>
    </source>
</evidence>
<keyword evidence="39" id="KW-1185">Reference proteome</keyword>
<dbReference type="PANTHER" id="PTHR11743:SF13">
    <property type="entry name" value="VOLTAGE-DEPENDENT ANION-SELECTIVE CHANNEL PROTEIN 1"/>
    <property type="match status" value="1"/>
</dbReference>
<evidence type="ECO:0000256" key="7">
    <source>
        <dbReference type="ARBA" id="ARBA00022475"/>
    </source>
</evidence>
<reference evidence="38" key="1">
    <citation type="submission" date="2025-08" db="UniProtKB">
        <authorList>
            <consortium name="Ensembl"/>
        </authorList>
    </citation>
    <scope>IDENTIFICATION</scope>
</reference>
<keyword evidence="16" id="KW-0007">Acetylation</keyword>
<keyword evidence="20" id="KW-0496">Mitochondrion</keyword>
<dbReference type="InterPro" id="IPR001925">
    <property type="entry name" value="Porin_Euk"/>
</dbReference>
<evidence type="ECO:0000256" key="4">
    <source>
        <dbReference type="ARBA" id="ARBA00007780"/>
    </source>
</evidence>
<evidence type="ECO:0000256" key="35">
    <source>
        <dbReference type="ARBA" id="ARBA00044987"/>
    </source>
</evidence>
<keyword evidence="19" id="KW-0626">Porin</keyword>
<dbReference type="GO" id="GO:0046930">
    <property type="term" value="C:pore complex"/>
    <property type="evidence" value="ECO:0007669"/>
    <property type="project" value="UniProtKB-KW"/>
</dbReference>
<evidence type="ECO:0000256" key="17">
    <source>
        <dbReference type="ARBA" id="ARBA00023027"/>
    </source>
</evidence>
<evidence type="ECO:0000256" key="28">
    <source>
        <dbReference type="ARBA" id="ARBA00036483"/>
    </source>
</evidence>
<comment type="catalytic activity">
    <reaction evidence="22">
        <text>chloride(in) = chloride(out)</text>
        <dbReference type="Rhea" id="RHEA:29823"/>
        <dbReference type="ChEBI" id="CHEBI:17996"/>
    </reaction>
</comment>
<dbReference type="GO" id="GO:0005886">
    <property type="term" value="C:plasma membrane"/>
    <property type="evidence" value="ECO:0007669"/>
    <property type="project" value="UniProtKB-SubCell"/>
</dbReference>
<keyword evidence="12" id="KW-0547">Nucleotide-binding</keyword>
<keyword evidence="18" id="KW-0406">Ion transport</keyword>
<dbReference type="GO" id="GO:0005524">
    <property type="term" value="F:ATP binding"/>
    <property type="evidence" value="ECO:0007669"/>
    <property type="project" value="UniProtKB-KW"/>
</dbReference>
<evidence type="ECO:0000256" key="8">
    <source>
        <dbReference type="ARBA" id="ARBA00022499"/>
    </source>
</evidence>
<comment type="catalytic activity">
    <reaction evidence="33">
        <text>ATP(in) = ATP(out)</text>
        <dbReference type="Rhea" id="RHEA:75687"/>
        <dbReference type="ChEBI" id="CHEBI:30616"/>
    </reaction>
</comment>
<sequence length="237" mass="25996">IGKFIQTNYSWATHVRDLGKSARDVFTKELDLKTKEKNGLEFTSSGSANSQTTKVTGPLETKCRWTEYAGTEAPVEDQLTHELKVTFNSSFSSNTGGKNGALVLGYEGWLASYQMNFENAKSRVTQRNSAVGYKTDEFQLHTKVNDRTEFGSSIYQKVNNKLETTINLAWTAGNSNTSFGIAAKYQIDPDACFSAKVNNSSLRGLGYTQTLKPGIKLTLSALLDGKNVNAGGLEFQT</sequence>
<reference evidence="38" key="2">
    <citation type="submission" date="2025-09" db="UniProtKB">
        <authorList>
            <consortium name="Ensembl"/>
        </authorList>
    </citation>
    <scope>IDENTIFICATION</scope>
</reference>
<evidence type="ECO:0000256" key="27">
    <source>
        <dbReference type="ARBA" id="ARBA00036239"/>
    </source>
</evidence>
<dbReference type="InterPro" id="IPR027246">
    <property type="entry name" value="Porin_Euk/Tom40"/>
</dbReference>
<evidence type="ECO:0000256" key="37">
    <source>
        <dbReference type="ARBA" id="ARBA00046417"/>
    </source>
</evidence>
<comment type="catalytic activity">
    <reaction evidence="28">
        <text>dopamine(out) = dopamine(in)</text>
        <dbReference type="Rhea" id="RHEA:73863"/>
        <dbReference type="ChEBI" id="CHEBI:59905"/>
    </reaction>
</comment>
<evidence type="ECO:0000256" key="12">
    <source>
        <dbReference type="ARBA" id="ARBA00022741"/>
    </source>
</evidence>
<comment type="similarity">
    <text evidence="4">Belongs to the eukaryotic mitochondrial porin family.</text>
</comment>
<evidence type="ECO:0000256" key="11">
    <source>
        <dbReference type="ARBA" id="ARBA00022703"/>
    </source>
</evidence>
<evidence type="ECO:0000256" key="29">
    <source>
        <dbReference type="ARBA" id="ARBA00036634"/>
    </source>
</evidence>
<keyword evidence="14" id="KW-0067">ATP-binding</keyword>
<keyword evidence="8" id="KW-1017">Isopeptide bond</keyword>
<dbReference type="PANTHER" id="PTHR11743">
    <property type="entry name" value="VOLTAGE-DEPENDENT ANION-SELECTIVE CHANNEL"/>
    <property type="match status" value="1"/>
</dbReference>
<proteinExistence type="inferred from homology"/>
<evidence type="ECO:0000256" key="2">
    <source>
        <dbReference type="ARBA" id="ARBA00004374"/>
    </source>
</evidence>
<keyword evidence="5" id="KW-0813">Transport</keyword>
<dbReference type="Proteomes" id="UP000233080">
    <property type="component" value="Unassembled WGS sequence"/>
</dbReference>
<evidence type="ECO:0000256" key="3">
    <source>
        <dbReference type="ARBA" id="ARBA00004651"/>
    </source>
</evidence>
<evidence type="ECO:0000256" key="23">
    <source>
        <dbReference type="ARBA" id="ARBA00024479"/>
    </source>
</evidence>
<dbReference type="PROSITE" id="PS00558">
    <property type="entry name" value="EUKARYOTIC_PORIN"/>
    <property type="match status" value="1"/>
</dbReference>
<evidence type="ECO:0000256" key="10">
    <source>
        <dbReference type="ARBA" id="ARBA00022692"/>
    </source>
</evidence>
<dbReference type="Gene3D" id="2.40.160.10">
    <property type="entry name" value="Porin"/>
    <property type="match status" value="2"/>
</dbReference>
<comment type="catalytic activity">
    <reaction evidence="25">
        <text>Mg(2+)(in) = Mg(2+)(out)</text>
        <dbReference type="Rhea" id="RHEA:29827"/>
        <dbReference type="ChEBI" id="CHEBI:18420"/>
    </reaction>
</comment>
<protein>
    <recommendedName>
        <fullName evidence="35">Non-selective voltage-gated ion channel VDAC1</fullName>
    </recommendedName>
    <alternativeName>
        <fullName evidence="36">Voltage-dependent anion-selective channel protein 1</fullName>
    </alternativeName>
</protein>
<evidence type="ECO:0000256" key="6">
    <source>
        <dbReference type="ARBA" id="ARBA00022452"/>
    </source>
</evidence>
<evidence type="ECO:0000256" key="5">
    <source>
        <dbReference type="ARBA" id="ARBA00022448"/>
    </source>
</evidence>
<comment type="catalytic activity">
    <reaction evidence="31">
        <text>acetylcholine(in) = acetylcholine(out)</text>
        <dbReference type="Rhea" id="RHEA:74663"/>
        <dbReference type="ChEBI" id="CHEBI:15355"/>
    </reaction>
</comment>
<keyword evidence="6" id="KW-1134">Transmembrane beta strand</keyword>
<evidence type="ECO:0000256" key="30">
    <source>
        <dbReference type="ARBA" id="ARBA00036683"/>
    </source>
</evidence>
<comment type="catalytic activity">
    <reaction evidence="27">
        <text>Na(+)(in) = Na(+)(out)</text>
        <dbReference type="Rhea" id="RHEA:34963"/>
        <dbReference type="ChEBI" id="CHEBI:29101"/>
    </reaction>
</comment>
<evidence type="ECO:0000256" key="20">
    <source>
        <dbReference type="ARBA" id="ARBA00023128"/>
    </source>
</evidence>
<keyword evidence="10" id="KW-0812">Transmembrane</keyword>
<comment type="subunit">
    <text evidence="37">Homodimer and homotrimer; in response to cyclic AMP or calcium; oligomerization is required for scramblase activity. Component of the mitochondrial permeability transition pore complex (mPTPC), at least composed of SPG7, VDAC1 and PPIF. Interacts with SPG7, NIPSNAP2 and SLC25A30. Interacts with hexokinases including HK1. The HK1-VDAC1 complex interacts with ATF2. Interacts with BCL2L1. Interacts with BAK1. Interacts with RTL10/BOP (via BH3 domain). Interacts with amyloid-beta and APP; induces VDAC1 dephosphorylation. Interacts with TMEM41B. Interacts with BCAP31. Interacts with HSPA9; this interaction couples ITPR1 to VDAC1.</text>
</comment>
<comment type="catalytic activity">
    <reaction evidence="23">
        <text>a 1,2-diacyl-sn-glycero-3-phospho-L-serine(in) = a 1,2-diacyl-sn-glycero-3-phospho-L-serine(out)</text>
        <dbReference type="Rhea" id="RHEA:38663"/>
        <dbReference type="ChEBI" id="CHEBI:57262"/>
    </reaction>
</comment>
<dbReference type="GO" id="GO:0005741">
    <property type="term" value="C:mitochondrial outer membrane"/>
    <property type="evidence" value="ECO:0007669"/>
    <property type="project" value="UniProtKB-SubCell"/>
</dbReference>
<comment type="catalytic activity">
    <reaction evidence="32">
        <text>Fe(III)-[cytochrome c](out) = Fe(III)-[cytochrome c](in)</text>
        <dbReference type="Rhea" id="RHEA:79311"/>
        <dbReference type="Rhea" id="RHEA-COMP:14399"/>
        <dbReference type="ChEBI" id="CHEBI:29034"/>
    </reaction>
</comment>
<comment type="catalytic activity">
    <reaction evidence="26">
        <text>K(+)(in) = K(+)(out)</text>
        <dbReference type="Rhea" id="RHEA:29463"/>
        <dbReference type="ChEBI" id="CHEBI:29103"/>
    </reaction>
</comment>
<keyword evidence="9" id="KW-0597">Phosphoprotein</keyword>
<evidence type="ECO:0000256" key="15">
    <source>
        <dbReference type="ARBA" id="ARBA00022843"/>
    </source>
</evidence>
<accession>A0A2K5IPQ4</accession>
<comment type="catalytic activity">
    <reaction evidence="30">
        <text>L-glutamate(out) = L-glutamate(in)</text>
        <dbReference type="Rhea" id="RHEA:66336"/>
        <dbReference type="ChEBI" id="CHEBI:29985"/>
    </reaction>
</comment>
<evidence type="ECO:0000313" key="39">
    <source>
        <dbReference type="Proteomes" id="UP000233080"/>
    </source>
</evidence>
<dbReference type="AlphaFoldDB" id="A0A2K5IPQ4"/>
<keyword evidence="17" id="KW-0520">NAD</keyword>
<name>A0A2K5IPQ4_COLAP</name>
<evidence type="ECO:0000256" key="25">
    <source>
        <dbReference type="ARBA" id="ARBA00034269"/>
    </source>
</evidence>
<dbReference type="Ensembl" id="ENSCANT00000041452.1">
    <property type="protein sequence ID" value="ENSCANP00000018496.1"/>
    <property type="gene ID" value="ENSCANG00000032701.1"/>
</dbReference>
<dbReference type="InterPro" id="IPR023614">
    <property type="entry name" value="Porin_dom_sf"/>
</dbReference>
<dbReference type="STRING" id="336983.ENSCANP00000018496"/>
<dbReference type="CDD" id="cd07306">
    <property type="entry name" value="Porin3_VDAC"/>
    <property type="match status" value="1"/>
</dbReference>
<evidence type="ECO:0000256" key="34">
    <source>
        <dbReference type="ARBA" id="ARBA00044941"/>
    </source>
</evidence>
<evidence type="ECO:0000256" key="21">
    <source>
        <dbReference type="ARBA" id="ARBA00023136"/>
    </source>
</evidence>
<evidence type="ECO:0000256" key="14">
    <source>
        <dbReference type="ARBA" id="ARBA00022840"/>
    </source>
</evidence>